<reference evidence="5" key="1">
    <citation type="submission" date="2024-06" db="EMBL/GenBank/DDBJ databases">
        <authorList>
            <person name="Ryan C."/>
        </authorList>
    </citation>
    <scope>NUCLEOTIDE SEQUENCE [LARGE SCALE GENOMIC DNA]</scope>
</reference>
<keyword evidence="5" id="KW-1185">Reference proteome</keyword>
<dbReference type="Proteomes" id="UP001497457">
    <property type="component" value="Chromosome 12b"/>
</dbReference>
<accession>A0ABC8WKQ0</accession>
<evidence type="ECO:0000313" key="5">
    <source>
        <dbReference type="Proteomes" id="UP001497457"/>
    </source>
</evidence>
<dbReference type="EMBL" id="OZ075122">
    <property type="protein sequence ID" value="CAL4911376.1"/>
    <property type="molecule type" value="Genomic_DNA"/>
</dbReference>
<evidence type="ECO:0000259" key="2">
    <source>
        <dbReference type="Pfam" id="PF20241"/>
    </source>
</evidence>
<feature type="compositionally biased region" description="Acidic residues" evidence="1">
    <location>
        <begin position="55"/>
        <end position="66"/>
    </location>
</feature>
<sequence>MEAVSLEGKLDSNEPGQKRSDLENTAGEVVDSGDAKRPREGNHDRAIGMDMVHMDEEEEEEEEEVDMEKYKPFGMYCKNWLYLYGRWATFDEPTDLPPMRHTDGPVLPIGEEPMDTMEIFFVKVAQITEGIQWPLDVYGDVAVRDSLDHKRNYLFRRPREQCQRLTSLQDSLLELTGPSRAVLLLDHPAFEIDLKVKGKEESEDKVLCCDVFGYNNIAYNGDASYAITKVISSDYSAIEVKFAHVTCSLEATISIRMTNGSNNFWARLTARTVSIGEKVVLLDTRGREVSVRDDGQVDLQRSVVVVEEQGKLVLGFEAAQLGDNAQSSITASEEMTFRARSALRSEGNFVIESTRLHVLVAWSVLP</sequence>
<organism evidence="4 5">
    <name type="scientific">Urochloa decumbens</name>
    <dbReference type="NCBI Taxonomy" id="240449"/>
    <lineage>
        <taxon>Eukaryota</taxon>
        <taxon>Viridiplantae</taxon>
        <taxon>Streptophyta</taxon>
        <taxon>Embryophyta</taxon>
        <taxon>Tracheophyta</taxon>
        <taxon>Spermatophyta</taxon>
        <taxon>Magnoliopsida</taxon>
        <taxon>Liliopsida</taxon>
        <taxon>Poales</taxon>
        <taxon>Poaceae</taxon>
        <taxon>PACMAD clade</taxon>
        <taxon>Panicoideae</taxon>
        <taxon>Panicodae</taxon>
        <taxon>Paniceae</taxon>
        <taxon>Melinidinae</taxon>
        <taxon>Urochloa</taxon>
    </lineage>
</organism>
<evidence type="ECO:0000313" key="4">
    <source>
        <dbReference type="EMBL" id="CAL4911376.1"/>
    </source>
</evidence>
<feature type="region of interest" description="Disordered" evidence="1">
    <location>
        <begin position="1"/>
        <end position="66"/>
    </location>
</feature>
<gene>
    <name evidence="3" type="ORF">URODEC1_LOCUS10864</name>
    <name evidence="4" type="ORF">URODEC1_LOCUS14954</name>
</gene>
<feature type="compositionally biased region" description="Basic and acidic residues" evidence="1">
    <location>
        <begin position="33"/>
        <end position="47"/>
    </location>
</feature>
<feature type="domain" description="DUF6598" evidence="2">
    <location>
        <begin position="116"/>
        <end position="360"/>
    </location>
</feature>
<dbReference type="InterPro" id="IPR046533">
    <property type="entry name" value="DUF6598"/>
</dbReference>
<name>A0ABC8WKQ0_9POAL</name>
<proteinExistence type="predicted"/>
<dbReference type="EMBL" id="OZ075121">
    <property type="protein sequence ID" value="CAL4903992.1"/>
    <property type="molecule type" value="Genomic_DNA"/>
</dbReference>
<dbReference type="Proteomes" id="UP001497457">
    <property type="component" value="Chromosome 11b"/>
</dbReference>
<feature type="compositionally biased region" description="Basic and acidic residues" evidence="1">
    <location>
        <begin position="8"/>
        <end position="22"/>
    </location>
</feature>
<dbReference type="PANTHER" id="PTHR33065">
    <property type="entry name" value="OS07G0486400 PROTEIN"/>
    <property type="match status" value="1"/>
</dbReference>
<dbReference type="Pfam" id="PF20241">
    <property type="entry name" value="DUF6598"/>
    <property type="match status" value="1"/>
</dbReference>
<dbReference type="AlphaFoldDB" id="A0ABC8WKQ0"/>
<reference evidence="4 5" key="2">
    <citation type="submission" date="2024-10" db="EMBL/GenBank/DDBJ databases">
        <authorList>
            <person name="Ryan C."/>
        </authorList>
    </citation>
    <scope>NUCLEOTIDE SEQUENCE [LARGE SCALE GENOMIC DNA]</scope>
</reference>
<dbReference type="PANTHER" id="PTHR33065:SF131">
    <property type="entry name" value="EXPRESSED PROTEIN"/>
    <property type="match status" value="1"/>
</dbReference>
<evidence type="ECO:0000256" key="1">
    <source>
        <dbReference type="SAM" id="MobiDB-lite"/>
    </source>
</evidence>
<protein>
    <recommendedName>
        <fullName evidence="2">DUF6598 domain-containing protein</fullName>
    </recommendedName>
</protein>
<evidence type="ECO:0000313" key="3">
    <source>
        <dbReference type="EMBL" id="CAL4903992.1"/>
    </source>
</evidence>